<evidence type="ECO:0000313" key="2">
    <source>
        <dbReference type="Proteomes" id="UP001165122"/>
    </source>
</evidence>
<keyword evidence="2" id="KW-1185">Reference proteome</keyword>
<evidence type="ECO:0000313" key="1">
    <source>
        <dbReference type="EMBL" id="GMI15657.1"/>
    </source>
</evidence>
<comment type="caution">
    <text evidence="1">The sequence shown here is derived from an EMBL/GenBank/DDBJ whole genome shotgun (WGS) entry which is preliminary data.</text>
</comment>
<protein>
    <submittedName>
        <fullName evidence="1">Uncharacterized protein</fullName>
    </submittedName>
</protein>
<reference evidence="2" key="1">
    <citation type="journal article" date="2023" name="Commun. Biol.">
        <title>Genome analysis of Parmales, the sister group of diatoms, reveals the evolutionary specialization of diatoms from phago-mixotrophs to photoautotrophs.</title>
        <authorList>
            <person name="Ban H."/>
            <person name="Sato S."/>
            <person name="Yoshikawa S."/>
            <person name="Yamada K."/>
            <person name="Nakamura Y."/>
            <person name="Ichinomiya M."/>
            <person name="Sato N."/>
            <person name="Blanc-Mathieu R."/>
            <person name="Endo H."/>
            <person name="Kuwata A."/>
            <person name="Ogata H."/>
        </authorList>
    </citation>
    <scope>NUCLEOTIDE SEQUENCE [LARGE SCALE GENOMIC DNA]</scope>
    <source>
        <strain evidence="2">NIES 3700</strain>
    </source>
</reference>
<dbReference type="Proteomes" id="UP001165122">
    <property type="component" value="Unassembled WGS sequence"/>
</dbReference>
<accession>A0A9W7FNY5</accession>
<sequence length="135" mass="14570">MYLIPSFSLSPDQQSISCSNTQQLPDLALRLPSFPPLNFTYSQYVVVEPVVGGSYPIVISVASEKAKKFAPLMSMGLKTLCFIDKVGGLARCFGLPAPEFMNKQTRGGLAEKFVGSINEKSTVAGFDVLQSAVDE</sequence>
<organism evidence="1 2">
    <name type="scientific">Triparma laevis f. longispina</name>
    <dbReference type="NCBI Taxonomy" id="1714387"/>
    <lineage>
        <taxon>Eukaryota</taxon>
        <taxon>Sar</taxon>
        <taxon>Stramenopiles</taxon>
        <taxon>Ochrophyta</taxon>
        <taxon>Bolidophyceae</taxon>
        <taxon>Parmales</taxon>
        <taxon>Triparmaceae</taxon>
        <taxon>Triparma</taxon>
    </lineage>
</organism>
<dbReference type="EMBL" id="BRXW01000235">
    <property type="protein sequence ID" value="GMI15657.1"/>
    <property type="molecule type" value="Genomic_DNA"/>
</dbReference>
<gene>
    <name evidence="1" type="ORF">TrLO_g15194</name>
</gene>
<dbReference type="AlphaFoldDB" id="A0A9W7FNY5"/>
<name>A0A9W7FNY5_9STRA</name>
<proteinExistence type="predicted"/>